<reference evidence="7" key="1">
    <citation type="submission" date="2022-03" db="EMBL/GenBank/DDBJ databases">
        <title>Streptomyces 7R015 and 7R016 isolated from Barleria lupulina in Thailand.</title>
        <authorList>
            <person name="Kanchanasin P."/>
            <person name="Phongsopitanun W."/>
            <person name="Tanasupawat S."/>
        </authorList>
    </citation>
    <scope>NUCLEOTIDE SEQUENCE</scope>
    <source>
        <strain evidence="7">7R016</strain>
    </source>
</reference>
<evidence type="ECO:0000313" key="8">
    <source>
        <dbReference type="Proteomes" id="UP001165270"/>
    </source>
</evidence>
<dbReference type="NCBIfam" id="NF038013">
    <property type="entry name" value="AceTr_1"/>
    <property type="match status" value="1"/>
</dbReference>
<keyword evidence="4 6" id="KW-1133">Transmembrane helix</keyword>
<feature type="transmembrane region" description="Helical" evidence="6">
    <location>
        <begin position="15"/>
        <end position="34"/>
    </location>
</feature>
<sequence>MSTPTADTAPIADPGPLGLAAFAATTFVLSVFNADLITDKNLLAVVLPLALFYGGLAQLLAGMWEFRKGNTFGATAFCSYGAFWMSYAALAKFVAPDLPATSAHEATGLFLLVWAVFTAYMAIAATRTTGAILAVFVTLAATYIVLCVADFAQSPDTTKAGGWLGLVTAVCAWYASFAGVTNSTYHRAVVPVLPNIGERLGGHREHRGGPVAGVHA</sequence>
<dbReference type="InterPro" id="IPR051633">
    <property type="entry name" value="AceTr"/>
</dbReference>
<evidence type="ECO:0000256" key="2">
    <source>
        <dbReference type="ARBA" id="ARBA00005587"/>
    </source>
</evidence>
<proteinExistence type="inferred from homology"/>
<name>A0ABS9XT25_9ACTN</name>
<keyword evidence="5 6" id="KW-0472">Membrane</keyword>
<keyword evidence="8" id="KW-1185">Reference proteome</keyword>
<dbReference type="EMBL" id="JALDAX010000013">
    <property type="protein sequence ID" value="MCI3244032.1"/>
    <property type="molecule type" value="Genomic_DNA"/>
</dbReference>
<evidence type="ECO:0000256" key="5">
    <source>
        <dbReference type="ARBA" id="ARBA00023136"/>
    </source>
</evidence>
<feature type="transmembrane region" description="Helical" evidence="6">
    <location>
        <begin position="163"/>
        <end position="185"/>
    </location>
</feature>
<accession>A0ABS9XT25</accession>
<dbReference type="PANTHER" id="PTHR31123:SF1">
    <property type="entry name" value="ACCUMULATION OF DYADS PROTEIN 2-RELATED"/>
    <property type="match status" value="1"/>
</dbReference>
<dbReference type="PANTHER" id="PTHR31123">
    <property type="entry name" value="ACCUMULATION OF DYADS PROTEIN 2-RELATED"/>
    <property type="match status" value="1"/>
</dbReference>
<evidence type="ECO:0000256" key="3">
    <source>
        <dbReference type="ARBA" id="ARBA00022692"/>
    </source>
</evidence>
<evidence type="ECO:0000256" key="6">
    <source>
        <dbReference type="SAM" id="Phobius"/>
    </source>
</evidence>
<keyword evidence="3 6" id="KW-0812">Transmembrane</keyword>
<dbReference type="Pfam" id="PF01184">
    <property type="entry name" value="Gpr1_Fun34_YaaH"/>
    <property type="match status" value="1"/>
</dbReference>
<evidence type="ECO:0000256" key="4">
    <source>
        <dbReference type="ARBA" id="ARBA00022989"/>
    </source>
</evidence>
<protein>
    <submittedName>
        <fullName evidence="7">Acetate uptake transporter</fullName>
    </submittedName>
</protein>
<comment type="subcellular location">
    <subcellularLocation>
        <location evidence="1">Membrane</location>
        <topology evidence="1">Multi-pass membrane protein</topology>
    </subcellularLocation>
</comment>
<feature type="transmembrane region" description="Helical" evidence="6">
    <location>
        <begin position="106"/>
        <end position="125"/>
    </location>
</feature>
<organism evidence="7 8">
    <name type="scientific">Streptomyces spinosisporus</name>
    <dbReference type="NCBI Taxonomy" id="2927582"/>
    <lineage>
        <taxon>Bacteria</taxon>
        <taxon>Bacillati</taxon>
        <taxon>Actinomycetota</taxon>
        <taxon>Actinomycetes</taxon>
        <taxon>Kitasatosporales</taxon>
        <taxon>Streptomycetaceae</taxon>
        <taxon>Streptomyces</taxon>
    </lineage>
</organism>
<comment type="similarity">
    <text evidence="2">Belongs to the acetate uptake transporter (AceTr) (TC 2.A.96) family.</text>
</comment>
<dbReference type="Proteomes" id="UP001165270">
    <property type="component" value="Unassembled WGS sequence"/>
</dbReference>
<dbReference type="InterPro" id="IPR000791">
    <property type="entry name" value="Gpr1/Fun34/SatP-like"/>
</dbReference>
<feature type="transmembrane region" description="Helical" evidence="6">
    <location>
        <begin position="131"/>
        <end position="151"/>
    </location>
</feature>
<gene>
    <name evidence="7" type="ORF">MQN93_30340</name>
</gene>
<evidence type="ECO:0000256" key="1">
    <source>
        <dbReference type="ARBA" id="ARBA00004141"/>
    </source>
</evidence>
<evidence type="ECO:0000313" key="7">
    <source>
        <dbReference type="EMBL" id="MCI3244032.1"/>
    </source>
</evidence>
<feature type="transmembrane region" description="Helical" evidence="6">
    <location>
        <begin position="41"/>
        <end position="60"/>
    </location>
</feature>
<comment type="caution">
    <text evidence="7">The sequence shown here is derived from an EMBL/GenBank/DDBJ whole genome shotgun (WGS) entry which is preliminary data.</text>
</comment>
<dbReference type="RefSeq" id="WP_242712050.1">
    <property type="nucleotide sequence ID" value="NZ_JALDAX010000013.1"/>
</dbReference>